<reference evidence="1 3" key="1">
    <citation type="submission" date="2017-11" db="EMBL/GenBank/DDBJ databases">
        <title>De novo assembly and phasing of dikaryotic genomes from two isolates of Puccinia coronata f. sp. avenae, the causal agent of oat crown rust.</title>
        <authorList>
            <person name="Miller M.E."/>
            <person name="Zhang Y."/>
            <person name="Omidvar V."/>
            <person name="Sperschneider J."/>
            <person name="Schwessinger B."/>
            <person name="Raley C."/>
            <person name="Palmer J.M."/>
            <person name="Garnica D."/>
            <person name="Upadhyaya N."/>
            <person name="Rathjen J."/>
            <person name="Taylor J.M."/>
            <person name="Park R.F."/>
            <person name="Dodds P.N."/>
            <person name="Hirsch C.D."/>
            <person name="Kianian S.F."/>
            <person name="Figueroa M."/>
        </authorList>
    </citation>
    <scope>NUCLEOTIDE SEQUENCE [LARGE SCALE GENOMIC DNA]</scope>
    <source>
        <strain evidence="1">12NC29</strain>
    </source>
</reference>
<keyword evidence="3" id="KW-1185">Reference proteome</keyword>
<dbReference type="EMBL" id="PGCJ01000174">
    <property type="protein sequence ID" value="PLW41017.1"/>
    <property type="molecule type" value="Genomic_DNA"/>
</dbReference>
<dbReference type="Proteomes" id="UP000235388">
    <property type="component" value="Unassembled WGS sequence"/>
</dbReference>
<accession>A0A2N5SEJ0</accession>
<name>A0A2N5SEJ0_9BASI</name>
<protein>
    <submittedName>
        <fullName evidence="1">Uncharacterized protein</fullName>
    </submittedName>
</protein>
<gene>
    <name evidence="2" type="ORF">PCANC_21404</name>
    <name evidence="1" type="ORF">PCANC_26955</name>
</gene>
<dbReference type="EMBL" id="PGCJ01001010">
    <property type="protein sequence ID" value="PLW11663.1"/>
    <property type="molecule type" value="Genomic_DNA"/>
</dbReference>
<dbReference type="AlphaFoldDB" id="A0A2N5SEJ0"/>
<evidence type="ECO:0000313" key="3">
    <source>
        <dbReference type="Proteomes" id="UP000235388"/>
    </source>
</evidence>
<organism evidence="1 3">
    <name type="scientific">Puccinia coronata f. sp. avenae</name>
    <dbReference type="NCBI Taxonomy" id="200324"/>
    <lineage>
        <taxon>Eukaryota</taxon>
        <taxon>Fungi</taxon>
        <taxon>Dikarya</taxon>
        <taxon>Basidiomycota</taxon>
        <taxon>Pucciniomycotina</taxon>
        <taxon>Pucciniomycetes</taxon>
        <taxon>Pucciniales</taxon>
        <taxon>Pucciniaceae</taxon>
        <taxon>Puccinia</taxon>
    </lineage>
</organism>
<comment type="caution">
    <text evidence="1">The sequence shown here is derived from an EMBL/GenBank/DDBJ whole genome shotgun (WGS) entry which is preliminary data.</text>
</comment>
<evidence type="ECO:0000313" key="2">
    <source>
        <dbReference type="EMBL" id="PLW41017.1"/>
    </source>
</evidence>
<sequence>MPDNICPMSFYSLNRLFDYFESVAKQASSDLLRRTCSEIFAEHANDLLGKDLKNRRLACWQNSPLVTPHTIYIASPDQKLRANQHIHLANPSYGHQNHKPLKNSI</sequence>
<evidence type="ECO:0000313" key="1">
    <source>
        <dbReference type="EMBL" id="PLW11663.1"/>
    </source>
</evidence>
<proteinExistence type="predicted"/>